<dbReference type="PROSITE" id="PS51721">
    <property type="entry name" value="G_CP"/>
    <property type="match status" value="1"/>
</dbReference>
<dbReference type="SUPFAM" id="SSF52540">
    <property type="entry name" value="P-loop containing nucleoside triphosphate hydrolases"/>
    <property type="match status" value="1"/>
</dbReference>
<dbReference type="PANTHER" id="PTHR11089:SF30">
    <property type="entry name" value="GUANINE NUCLEOTIDE-BINDING PROTEIN-LIKE 3 HOMOLOG"/>
    <property type="match status" value="1"/>
</dbReference>
<dbReference type="InterPro" id="IPR006073">
    <property type="entry name" value="GTP-bd"/>
</dbReference>
<name>A0AAW1RUR6_9CHLO</name>
<keyword evidence="9" id="KW-1185">Reference proteome</keyword>
<keyword evidence="2" id="KW-0547">Nucleotide-binding</keyword>
<dbReference type="PRINTS" id="PR00326">
    <property type="entry name" value="GTP1OBG"/>
</dbReference>
<dbReference type="Gene3D" id="3.40.50.300">
    <property type="entry name" value="P-loop containing nucleotide triphosphate hydrolases"/>
    <property type="match status" value="1"/>
</dbReference>
<comment type="caution">
    <text evidence="8">The sequence shown here is derived from an EMBL/GenBank/DDBJ whole genome shotgun (WGS) entry which is preliminary data.</text>
</comment>
<dbReference type="GO" id="GO:0005730">
    <property type="term" value="C:nucleolus"/>
    <property type="evidence" value="ECO:0007669"/>
    <property type="project" value="UniProtKB-SubCell"/>
</dbReference>
<dbReference type="InterPro" id="IPR027417">
    <property type="entry name" value="P-loop_NTPase"/>
</dbReference>
<feature type="region of interest" description="Disordered" evidence="6">
    <location>
        <begin position="500"/>
        <end position="549"/>
    </location>
</feature>
<dbReference type="InterPro" id="IPR023179">
    <property type="entry name" value="GTP-bd_ortho_bundle_sf"/>
</dbReference>
<dbReference type="Proteomes" id="UP001445335">
    <property type="component" value="Unassembled WGS sequence"/>
</dbReference>
<feature type="region of interest" description="Disordered" evidence="6">
    <location>
        <begin position="24"/>
        <end position="57"/>
    </location>
</feature>
<feature type="compositionally biased region" description="Acidic residues" evidence="6">
    <location>
        <begin position="517"/>
        <end position="530"/>
    </location>
</feature>
<dbReference type="EMBL" id="JALJOU010000021">
    <property type="protein sequence ID" value="KAK9837475.1"/>
    <property type="molecule type" value="Genomic_DNA"/>
</dbReference>
<evidence type="ECO:0000259" key="7">
    <source>
        <dbReference type="PROSITE" id="PS51721"/>
    </source>
</evidence>
<sequence>MPKKSKKSKSKRQTLKQKYKVIRKVKEHHKKKAKELRKQVKAGKKPKPAKDPGIPSQWPFKAELVKELEWQKQNILAKEKQKRDKRRAAREAVAAAAATDGDEEVVASDAAPLSFTDVQREAAAKQRAYEATTAGPSGRGAETADGSRRAFYKDFVKVVEAADVVIEVLDARDPLSCRCLDVERFVRRAGASKKIILLLNKIDLVPREVAGAWLTYLREELPAVAFKCSTQEQAANLGQRRLPAAAVAGRGLAGAECLGAETLLQLLKNYARSADRKSAITVGVVGLPNVGKSSLINSLKRARVAATGNTPGITRAVQAVHLDRTVTLLDSPGIVFTGSGAAGGEAAAALRNCIKVEQVSDPSLPVAEIVRRCPARQLMALYRVPAFADADEFLRHVAAARGKLRKGGTTDNSAAARIVLQDWNDGRIPFFTRPPKRDDHGEAAAAIVPAWGAEFDAEAVFADEASAVIGGLPSLEDGEFFETAPAGAAALDLDAMERDASAPDGAVRDAGAVASGDSDEEEGSGDDADAMSDGTDERAAALAAAQRSTKSGAAASQADALYSEAGQHNPHAARAERKKAKRAKALAGGPMAAAAELRAGDRQRIGRLLDQVEDFELKVAAQEVAQENLLEAADSAGVEFERVVCVIEDRPYQEGPKRSTGNRDYGAAGPASPASSGSAASVFSLSGLALESVRAGSFLFGTGRSTEAAPETGLFAFQCQSADAPASTRRDPQCHALDGLEELEWAADETETGAQCAPAHVAELATEDEIDFGADSGVRAGVACSVTLRGMDQAPEQDHGPTQDSYQSQEQAPAQRALAGLQGGLCGACESAAGHVSARLGRGTRLAPPRARALGAQGQQLLGSAAGAAVGVLDHLHARLADTPLPLTRSQVAFGCVALAGVCMARLLHRV</sequence>
<evidence type="ECO:0000256" key="2">
    <source>
        <dbReference type="ARBA" id="ARBA00022741"/>
    </source>
</evidence>
<dbReference type="Pfam" id="PF01926">
    <property type="entry name" value="MMR_HSR1"/>
    <property type="match status" value="1"/>
</dbReference>
<feature type="region of interest" description="Disordered" evidence="6">
    <location>
        <begin position="792"/>
        <end position="813"/>
    </location>
</feature>
<evidence type="ECO:0000256" key="5">
    <source>
        <dbReference type="ARBA" id="ARBA00023242"/>
    </source>
</evidence>
<dbReference type="GO" id="GO:0005525">
    <property type="term" value="F:GTP binding"/>
    <property type="evidence" value="ECO:0007669"/>
    <property type="project" value="UniProtKB-KW"/>
</dbReference>
<dbReference type="AlphaFoldDB" id="A0AAW1RUR6"/>
<dbReference type="Gene3D" id="1.10.1580.10">
    <property type="match status" value="1"/>
</dbReference>
<feature type="region of interest" description="Disordered" evidence="6">
    <location>
        <begin position="652"/>
        <end position="676"/>
    </location>
</feature>
<dbReference type="FunFam" id="1.10.1580.10:FF:000002">
    <property type="entry name" value="Guanine nucleotide-binding protein-like 3 (nucleolar)-like"/>
    <property type="match status" value="1"/>
</dbReference>
<dbReference type="InterPro" id="IPR030378">
    <property type="entry name" value="G_CP_dom"/>
</dbReference>
<dbReference type="InterPro" id="IPR014813">
    <property type="entry name" value="Gnl3_N_dom"/>
</dbReference>
<dbReference type="FunFam" id="3.40.50.300:FF:000571">
    <property type="entry name" value="Guanine nucleotide-binding protein-like NSN1"/>
    <property type="match status" value="1"/>
</dbReference>
<evidence type="ECO:0000256" key="4">
    <source>
        <dbReference type="ARBA" id="ARBA00023134"/>
    </source>
</evidence>
<feature type="domain" description="CP-type G" evidence="7">
    <location>
        <begin position="152"/>
        <end position="337"/>
    </location>
</feature>
<evidence type="ECO:0000256" key="3">
    <source>
        <dbReference type="ARBA" id="ARBA00023054"/>
    </source>
</evidence>
<evidence type="ECO:0000313" key="8">
    <source>
        <dbReference type="EMBL" id="KAK9837475.1"/>
    </source>
</evidence>
<evidence type="ECO:0000256" key="6">
    <source>
        <dbReference type="SAM" id="MobiDB-lite"/>
    </source>
</evidence>
<protein>
    <recommendedName>
        <fullName evidence="7">CP-type G domain-containing protein</fullName>
    </recommendedName>
</protein>
<feature type="compositionally biased region" description="Basic residues" evidence="6">
    <location>
        <begin position="24"/>
        <end position="47"/>
    </location>
</feature>
<dbReference type="InterPro" id="IPR050755">
    <property type="entry name" value="TRAFAC_YlqF/YawG_RiboMat"/>
</dbReference>
<accession>A0AAW1RUR6</accession>
<comment type="subcellular location">
    <subcellularLocation>
        <location evidence="1">Nucleus</location>
        <location evidence="1">Nucleolus</location>
    </subcellularLocation>
</comment>
<reference evidence="8 9" key="1">
    <citation type="journal article" date="2024" name="Nat. Commun.">
        <title>Phylogenomics reveals the evolutionary origins of lichenization in chlorophyte algae.</title>
        <authorList>
            <person name="Puginier C."/>
            <person name="Libourel C."/>
            <person name="Otte J."/>
            <person name="Skaloud P."/>
            <person name="Haon M."/>
            <person name="Grisel S."/>
            <person name="Petersen M."/>
            <person name="Berrin J.G."/>
            <person name="Delaux P.M."/>
            <person name="Dal Grande F."/>
            <person name="Keller J."/>
        </authorList>
    </citation>
    <scope>NUCLEOTIDE SEQUENCE [LARGE SCALE GENOMIC DNA]</scope>
    <source>
        <strain evidence="8 9">SAG 245.80</strain>
    </source>
</reference>
<evidence type="ECO:0000256" key="1">
    <source>
        <dbReference type="ARBA" id="ARBA00004604"/>
    </source>
</evidence>
<feature type="compositionally biased region" description="Low complexity" evidence="6">
    <location>
        <begin position="666"/>
        <end position="676"/>
    </location>
</feature>
<gene>
    <name evidence="8" type="ORF">WJX81_005030</name>
</gene>
<evidence type="ECO:0000313" key="9">
    <source>
        <dbReference type="Proteomes" id="UP001445335"/>
    </source>
</evidence>
<organism evidence="8 9">
    <name type="scientific">Elliptochloris bilobata</name>
    <dbReference type="NCBI Taxonomy" id="381761"/>
    <lineage>
        <taxon>Eukaryota</taxon>
        <taxon>Viridiplantae</taxon>
        <taxon>Chlorophyta</taxon>
        <taxon>core chlorophytes</taxon>
        <taxon>Trebouxiophyceae</taxon>
        <taxon>Trebouxiophyceae incertae sedis</taxon>
        <taxon>Elliptochloris clade</taxon>
        <taxon>Elliptochloris</taxon>
    </lineage>
</organism>
<dbReference type="GO" id="GO:0051239">
    <property type="term" value="P:regulation of multicellular organismal process"/>
    <property type="evidence" value="ECO:0007669"/>
    <property type="project" value="UniProtKB-ARBA"/>
</dbReference>
<keyword evidence="5" id="KW-0539">Nucleus</keyword>
<keyword evidence="4" id="KW-0342">GTP-binding</keyword>
<dbReference type="PANTHER" id="PTHR11089">
    <property type="entry name" value="GTP-BINDING PROTEIN-RELATED"/>
    <property type="match status" value="1"/>
</dbReference>
<keyword evidence="3" id="KW-0175">Coiled coil</keyword>
<proteinExistence type="predicted"/>
<dbReference type="GO" id="GO:0050793">
    <property type="term" value="P:regulation of developmental process"/>
    <property type="evidence" value="ECO:0007669"/>
    <property type="project" value="UniProtKB-ARBA"/>
</dbReference>
<dbReference type="CDD" id="cd04178">
    <property type="entry name" value="Nucleostemin_like"/>
    <property type="match status" value="1"/>
</dbReference>
<dbReference type="Pfam" id="PF08701">
    <property type="entry name" value="GN3L_Grn1"/>
    <property type="match status" value="1"/>
</dbReference>